<evidence type="ECO:0000313" key="1">
    <source>
        <dbReference type="EMBL" id="KKZ13757.1"/>
    </source>
</evidence>
<dbReference type="NCBIfam" id="TIGR02165">
    <property type="entry name" value="cas5_6_GSU0054"/>
    <property type="match status" value="1"/>
</dbReference>
<organism evidence="1 2">
    <name type="scientific">Candidatus Synechococcus spongiarum 15L</name>
    <dbReference type="NCBI Taxonomy" id="1608419"/>
    <lineage>
        <taxon>Bacteria</taxon>
        <taxon>Bacillati</taxon>
        <taxon>Cyanobacteriota</taxon>
        <taxon>Cyanophyceae</taxon>
        <taxon>Synechococcales</taxon>
        <taxon>Synechococcaceae</taxon>
        <taxon>Synechococcus</taxon>
    </lineage>
</organism>
<protein>
    <submittedName>
        <fullName evidence="1">Uncharacterized protein</fullName>
    </submittedName>
</protein>
<reference evidence="1 2" key="1">
    <citation type="submission" date="2015-02" db="EMBL/GenBank/DDBJ databases">
        <authorList>
            <person name="Slaby B."/>
            <person name="Hentschel U."/>
        </authorList>
    </citation>
    <scope>NUCLEOTIDE SEQUENCE [LARGE SCALE GENOMIC DNA]</scope>
    <source>
        <strain evidence="1">15L</strain>
    </source>
</reference>
<sequence>MSGYKHSGYGDIIPEVVSGHDRDGQPTRHPHLAIAPMAFVGSPYADGRVFGFALIPPRDGSLHRIDNFRTSWETIAPYHEKEQRRILKLQGLHLRGALKLTPTTGEDTKRSLLPDPYLKASSRWASVTPIVLDRHLKRKDDAEIRELVASACENAGLPRPNPERIRVSKHSAVEGTPPARPLAGEPSWLQWKLPSLLKTRWLTHATIDFEQQVEGPVLLGAGRFTGLGLCRRVEDWS</sequence>
<evidence type="ECO:0000313" key="2">
    <source>
        <dbReference type="Proteomes" id="UP000035037"/>
    </source>
</evidence>
<dbReference type="EMBL" id="JYFQ01000070">
    <property type="protein sequence ID" value="KKZ13757.1"/>
    <property type="molecule type" value="Genomic_DNA"/>
</dbReference>
<dbReference type="AlphaFoldDB" id="A0A0G8AWJ7"/>
<proteinExistence type="predicted"/>
<dbReference type="PATRIC" id="fig|1608419.3.peg.2148"/>
<dbReference type="InterPro" id="IPR019089">
    <property type="entry name" value="Cas_GSU0054"/>
</dbReference>
<gene>
    <name evidence="1" type="ORF">TQ37_03495</name>
</gene>
<reference evidence="1 2" key="2">
    <citation type="submission" date="2015-05" db="EMBL/GenBank/DDBJ databases">
        <title>Lifestyle Evolution in Cyanobacterial Symbionts of Sponges.</title>
        <authorList>
            <person name="Burgsdorf I."/>
            <person name="Slaby B.M."/>
            <person name="Handley K.M."/>
            <person name="Haber M."/>
            <person name="Blom J."/>
            <person name="Marshall C.W."/>
            <person name="Gilbert J.A."/>
            <person name="Hentschel U."/>
            <person name="Steindler L."/>
        </authorList>
    </citation>
    <scope>NUCLEOTIDE SEQUENCE [LARGE SCALE GENOMIC DNA]</scope>
    <source>
        <strain evidence="1">15L</strain>
    </source>
</reference>
<accession>A0A0G8AWJ7</accession>
<dbReference type="Pfam" id="PF09609">
    <property type="entry name" value="Cas_GSU0054"/>
    <property type="match status" value="1"/>
</dbReference>
<comment type="caution">
    <text evidence="1">The sequence shown here is derived from an EMBL/GenBank/DDBJ whole genome shotgun (WGS) entry which is preliminary data.</text>
</comment>
<dbReference type="Proteomes" id="UP000035037">
    <property type="component" value="Unassembled WGS sequence"/>
</dbReference>
<name>A0A0G8AWJ7_9SYNE</name>